<reference evidence="1" key="2">
    <citation type="journal article" date="2021" name="PeerJ">
        <title>Extensive microbial diversity within the chicken gut microbiome revealed by metagenomics and culture.</title>
        <authorList>
            <person name="Gilroy R."/>
            <person name="Ravi A."/>
            <person name="Getino M."/>
            <person name="Pursley I."/>
            <person name="Horton D.L."/>
            <person name="Alikhan N.F."/>
            <person name="Baker D."/>
            <person name="Gharbi K."/>
            <person name="Hall N."/>
            <person name="Watson M."/>
            <person name="Adriaenssens E.M."/>
            <person name="Foster-Nyarko E."/>
            <person name="Jarju S."/>
            <person name="Secka A."/>
            <person name="Antonio M."/>
            <person name="Oren A."/>
            <person name="Chaudhuri R.R."/>
            <person name="La Ragione R."/>
            <person name="Hildebrand F."/>
            <person name="Pallen M.J."/>
        </authorList>
    </citation>
    <scope>NUCLEOTIDE SEQUENCE</scope>
    <source>
        <strain evidence="1">ChiSjej3B21-11622</strain>
    </source>
</reference>
<organism evidence="1 2">
    <name type="scientific">Candidatus Limivivens merdigallinarum</name>
    <dbReference type="NCBI Taxonomy" id="2840859"/>
    <lineage>
        <taxon>Bacteria</taxon>
        <taxon>Bacillati</taxon>
        <taxon>Bacillota</taxon>
        <taxon>Clostridia</taxon>
        <taxon>Lachnospirales</taxon>
        <taxon>Lachnospiraceae</taxon>
        <taxon>Lachnospiraceae incertae sedis</taxon>
        <taxon>Candidatus Limivivens</taxon>
    </lineage>
</organism>
<dbReference type="EMBL" id="DVFT01000017">
    <property type="protein sequence ID" value="HIQ95150.1"/>
    <property type="molecule type" value="Genomic_DNA"/>
</dbReference>
<dbReference type="Proteomes" id="UP000886886">
    <property type="component" value="Unassembled WGS sequence"/>
</dbReference>
<sequence length="400" mass="45856">MKIKTAGNAYRINNQEQWEHPITLLVHDWEYVHWAAVGEQIFSPELPFAYLGTSPWPGTRTNEETLPLNHPFSRKITKLLLDQGSYGMIVYALSEKTMRQPGFAAFVRRMKECCPEAEAVLLKNAGQDLSGIKDELAAEEGLRLAVWQREEEAEAFFRGIRQRVLGMAKPAFHDSLNREWAEWVNYSLSQPLEDREKRILLVGDSISAGYGSMVQELMPDWQVDRLNTSEGLHHPNLIRMLEIILEEYPYQLIHINNGIHIHGISAEEYGRKLEELFQWMEERYPSIKILFAATTSASEKKEKTEEGHFENSDFRLGDRAPVTVSEGEGAEYVYSPESSEAYIRLNEEARKVCGRRGIPFNDLFSLCVSRDLPKTDEVHFREEGYAEIAKAVSDLITKCL</sequence>
<name>A0A9D1CZI5_9FIRM</name>
<evidence type="ECO:0000313" key="2">
    <source>
        <dbReference type="Proteomes" id="UP000886886"/>
    </source>
</evidence>
<reference evidence="1" key="1">
    <citation type="submission" date="2020-10" db="EMBL/GenBank/DDBJ databases">
        <authorList>
            <person name="Gilroy R."/>
        </authorList>
    </citation>
    <scope>NUCLEOTIDE SEQUENCE</scope>
    <source>
        <strain evidence="1">ChiSjej3B21-11622</strain>
    </source>
</reference>
<dbReference type="InterPro" id="IPR036514">
    <property type="entry name" value="SGNH_hydro_sf"/>
</dbReference>
<dbReference type="Gene3D" id="3.40.50.1110">
    <property type="entry name" value="SGNH hydrolase"/>
    <property type="match status" value="2"/>
</dbReference>
<dbReference type="GO" id="GO:0016787">
    <property type="term" value="F:hydrolase activity"/>
    <property type="evidence" value="ECO:0007669"/>
    <property type="project" value="UniProtKB-KW"/>
</dbReference>
<evidence type="ECO:0000313" key="1">
    <source>
        <dbReference type="EMBL" id="HIQ95150.1"/>
    </source>
</evidence>
<dbReference type="AlphaFoldDB" id="A0A9D1CZI5"/>
<proteinExistence type="predicted"/>
<comment type="caution">
    <text evidence="1">The sequence shown here is derived from an EMBL/GenBank/DDBJ whole genome shotgun (WGS) entry which is preliminary data.</text>
</comment>
<accession>A0A9D1CZI5</accession>
<dbReference type="SUPFAM" id="SSF52266">
    <property type="entry name" value="SGNH hydrolase"/>
    <property type="match status" value="1"/>
</dbReference>
<keyword evidence="1" id="KW-0378">Hydrolase</keyword>
<gene>
    <name evidence="1" type="ORF">IAB26_01170</name>
</gene>
<protein>
    <submittedName>
        <fullName evidence="1">SGNH/GDSL hydrolase family protein</fullName>
    </submittedName>
</protein>